<evidence type="ECO:0000313" key="1">
    <source>
        <dbReference type="EMBL" id="EUJ27337.1"/>
    </source>
</evidence>
<dbReference type="AlphaFoldDB" id="W7BN76"/>
<dbReference type="PATRIC" id="fig|1265820.5.peg.2654"/>
<keyword evidence="2" id="KW-1185">Reference proteome</keyword>
<reference evidence="1 2" key="1">
    <citation type="journal article" date="2014" name="Int. J. Syst. Evol. Microbiol.">
        <title>Listeria floridensis sp. nov., Listeria aquatica sp. nov., Listeria cornellensis sp. nov., Listeria riparia sp. nov. and Listeria grandensis sp. nov., from agricultural and natural environments.</title>
        <authorList>
            <person name="den Bakker H.C."/>
            <person name="Warchocki S."/>
            <person name="Wright E.M."/>
            <person name="Allred A.F."/>
            <person name="Ahlstrom C."/>
            <person name="Manuel C.S."/>
            <person name="Stasiewicz M.J."/>
            <person name="Burrell A."/>
            <person name="Roof S."/>
            <person name="Strawn L."/>
            <person name="Fortes E.D."/>
            <person name="Nightingale K.K."/>
            <person name="Kephart D."/>
            <person name="Wiedmann M."/>
        </authorList>
    </citation>
    <scope>NUCLEOTIDE SEQUENCE [LARGE SCALE GENOMIC DNA]</scope>
    <source>
        <strain evidence="2">FSL F6-969</strain>
    </source>
</reference>
<dbReference type="Proteomes" id="UP000019254">
    <property type="component" value="Unassembled WGS sequence"/>
</dbReference>
<sequence length="116" mass="13105">MMITINETYFITNDTRNIICNKQTPNSKDNSKEDTITRTYHPTLANAVRWIAEDIKKDDSIQSIESLKMVLIDFENSISALIAQLEKAGGVRNVKDTNEKAKIKTSDNDIGNIEND</sequence>
<gene>
    <name evidence="1" type="ORF">PCORN_13447</name>
</gene>
<proteinExistence type="predicted"/>
<dbReference type="EMBL" id="AODE01000026">
    <property type="protein sequence ID" value="EUJ27337.1"/>
    <property type="molecule type" value="Genomic_DNA"/>
</dbReference>
<name>W7BN76_9LIST</name>
<comment type="caution">
    <text evidence="1">The sequence shown here is derived from an EMBL/GenBank/DDBJ whole genome shotgun (WGS) entry which is preliminary data.</text>
</comment>
<accession>W7BN76</accession>
<protein>
    <submittedName>
        <fullName evidence="1">Uncharacterized protein</fullName>
    </submittedName>
</protein>
<evidence type="ECO:0000313" key="2">
    <source>
        <dbReference type="Proteomes" id="UP000019254"/>
    </source>
</evidence>
<dbReference type="RefSeq" id="WP_036080683.1">
    <property type="nucleotide sequence ID" value="NZ_AODE01000026.1"/>
</dbReference>
<dbReference type="STRING" id="1265820.PCORN_13447"/>
<organism evidence="1 2">
    <name type="scientific">Listeria cornellensis FSL F6-0969</name>
    <dbReference type="NCBI Taxonomy" id="1265820"/>
    <lineage>
        <taxon>Bacteria</taxon>
        <taxon>Bacillati</taxon>
        <taxon>Bacillota</taxon>
        <taxon>Bacilli</taxon>
        <taxon>Bacillales</taxon>
        <taxon>Listeriaceae</taxon>
        <taxon>Listeria</taxon>
    </lineage>
</organism>